<dbReference type="Proteomes" id="UP000199076">
    <property type="component" value="Unassembled WGS sequence"/>
</dbReference>
<dbReference type="AlphaFoldDB" id="A0A1G7QLK7"/>
<evidence type="ECO:0000256" key="1">
    <source>
        <dbReference type="SAM" id="Phobius"/>
    </source>
</evidence>
<feature type="transmembrane region" description="Helical" evidence="1">
    <location>
        <begin position="108"/>
        <end position="126"/>
    </location>
</feature>
<keyword evidence="1" id="KW-0472">Membrane</keyword>
<feature type="transmembrane region" description="Helical" evidence="1">
    <location>
        <begin position="20"/>
        <end position="36"/>
    </location>
</feature>
<name>A0A1G7QLK7_9EURY</name>
<keyword evidence="3" id="KW-1185">Reference proteome</keyword>
<proteinExistence type="predicted"/>
<keyword evidence="1" id="KW-0812">Transmembrane</keyword>
<keyword evidence="1" id="KW-1133">Transmembrane helix</keyword>
<feature type="transmembrane region" description="Helical" evidence="1">
    <location>
        <begin position="81"/>
        <end position="102"/>
    </location>
</feature>
<organism evidence="2 3">
    <name type="scientific">Halorientalis regularis</name>
    <dbReference type="NCBI Taxonomy" id="660518"/>
    <lineage>
        <taxon>Archaea</taxon>
        <taxon>Methanobacteriati</taxon>
        <taxon>Methanobacteriota</taxon>
        <taxon>Stenosarchaea group</taxon>
        <taxon>Halobacteria</taxon>
        <taxon>Halobacteriales</taxon>
        <taxon>Haloarculaceae</taxon>
        <taxon>Halorientalis</taxon>
    </lineage>
</organism>
<evidence type="ECO:0000313" key="3">
    <source>
        <dbReference type="Proteomes" id="UP000199076"/>
    </source>
</evidence>
<dbReference type="RefSeq" id="WP_092693976.1">
    <property type="nucleotide sequence ID" value="NZ_FNBK01000013.1"/>
</dbReference>
<feature type="transmembrane region" description="Helical" evidence="1">
    <location>
        <begin position="42"/>
        <end position="61"/>
    </location>
</feature>
<reference evidence="3" key="1">
    <citation type="submission" date="2016-10" db="EMBL/GenBank/DDBJ databases">
        <authorList>
            <person name="Varghese N."/>
            <person name="Submissions S."/>
        </authorList>
    </citation>
    <scope>NUCLEOTIDE SEQUENCE [LARGE SCALE GENOMIC DNA]</scope>
    <source>
        <strain evidence="3">IBRC-M 10760</strain>
    </source>
</reference>
<sequence>MGVLAPRNWLSTDSPSGTDLLVAALALLVVVQNLLLPSSLAWLWAAVGFVAFAVAMGPVAASSFGERVGSWFRGIGVEGRLLAIVAVAAAVWLVTEVVEGVFTPLHSLGTGGLLAVVVFVALRTVYARIAG</sequence>
<protein>
    <submittedName>
        <fullName evidence="2">Uncharacterized protein</fullName>
    </submittedName>
</protein>
<evidence type="ECO:0000313" key="2">
    <source>
        <dbReference type="EMBL" id="SDF99365.1"/>
    </source>
</evidence>
<dbReference type="STRING" id="660518.SAMN05216218_1132"/>
<dbReference type="EMBL" id="FNBK01000013">
    <property type="protein sequence ID" value="SDF99365.1"/>
    <property type="molecule type" value="Genomic_DNA"/>
</dbReference>
<gene>
    <name evidence="2" type="ORF">SAMN05216218_1132</name>
</gene>
<accession>A0A1G7QLK7</accession>